<comment type="caution">
    <text evidence="1">The sequence shown here is derived from an EMBL/GenBank/DDBJ whole genome shotgun (WGS) entry which is preliminary data.</text>
</comment>
<protein>
    <submittedName>
        <fullName evidence="1">N-formylglutamate amidohydrolase</fullName>
    </submittedName>
</protein>
<organism evidence="1">
    <name type="scientific">Boseongicola sp. SB0664_bin_43</name>
    <dbReference type="NCBI Taxonomy" id="2604844"/>
    <lineage>
        <taxon>Bacteria</taxon>
        <taxon>Pseudomonadati</taxon>
        <taxon>Pseudomonadota</taxon>
        <taxon>Alphaproteobacteria</taxon>
        <taxon>Rhodobacterales</taxon>
        <taxon>Paracoccaceae</taxon>
        <taxon>Boseongicola</taxon>
    </lineage>
</organism>
<name>A0A6B0XXU9_9RHOB</name>
<reference evidence="1" key="1">
    <citation type="submission" date="2019-09" db="EMBL/GenBank/DDBJ databases">
        <title>Characterisation of the sponge microbiome using genome-centric metagenomics.</title>
        <authorList>
            <person name="Engelberts J.P."/>
            <person name="Robbins S.J."/>
            <person name="De Goeij J.M."/>
            <person name="Aranda M."/>
            <person name="Bell S.C."/>
            <person name="Webster N.S."/>
        </authorList>
    </citation>
    <scope>NUCLEOTIDE SEQUENCE</scope>
    <source>
        <strain evidence="1">SB0664_bin_43</strain>
    </source>
</reference>
<proteinExistence type="predicted"/>
<sequence>AFHATDIARAIVDMNRSEDDRRRDGVVKTHTCWNVPVYRTPLSDDVAGQLVERYHRPYHRRLTALASGRTARLAVDCHTMAAKGPPVGPDPGKERPWVCLGNGDGTCPQDWIAALKSCFEELLGPNVTINDPFSGGYITRHHSTEMPWLQLELSRAPFLSNPAKGRIVRAALTALAGRM</sequence>
<dbReference type="AlphaFoldDB" id="A0A6B0XXU9"/>
<feature type="non-terminal residue" evidence="1">
    <location>
        <position position="1"/>
    </location>
</feature>
<dbReference type="EMBL" id="VXRY01000182">
    <property type="protein sequence ID" value="MXY33368.1"/>
    <property type="molecule type" value="Genomic_DNA"/>
</dbReference>
<dbReference type="GO" id="GO:0016787">
    <property type="term" value="F:hydrolase activity"/>
    <property type="evidence" value="ECO:0007669"/>
    <property type="project" value="UniProtKB-KW"/>
</dbReference>
<dbReference type="Pfam" id="PF05013">
    <property type="entry name" value="FGase"/>
    <property type="match status" value="1"/>
</dbReference>
<gene>
    <name evidence="1" type="ORF">F4Y60_04615</name>
</gene>
<evidence type="ECO:0000313" key="1">
    <source>
        <dbReference type="EMBL" id="MXY33368.1"/>
    </source>
</evidence>
<dbReference type="InterPro" id="IPR007709">
    <property type="entry name" value="N-FG_amidohydro"/>
</dbReference>
<dbReference type="SUPFAM" id="SSF53187">
    <property type="entry name" value="Zn-dependent exopeptidases"/>
    <property type="match status" value="1"/>
</dbReference>
<dbReference type="Gene3D" id="3.40.630.40">
    <property type="entry name" value="Zn-dependent exopeptidases"/>
    <property type="match status" value="1"/>
</dbReference>
<keyword evidence="1" id="KW-0378">Hydrolase</keyword>
<accession>A0A6B0XXU9</accession>